<protein>
    <submittedName>
        <fullName evidence="1">Uncharacterized protein</fullName>
    </submittedName>
</protein>
<comment type="caution">
    <text evidence="1">The sequence shown here is derived from an EMBL/GenBank/DDBJ whole genome shotgun (WGS) entry which is preliminary data.</text>
</comment>
<gene>
    <name evidence="1" type="ORF">ECRASSUSDP1_LOCUS14664</name>
</gene>
<sequence length="290" mass="33636">MKLKLSNSNLSVYNAKAKNTNKSYFVGMNGMKLTLNIANLKRKVAGGVRKNAKKTQISMKKRVVPMKTQSKFRMFSPKPTRSNLEFPNININEKMKSRFRKECRSPVHSNLRVRVVKTKASLNKKKTYPRCEARALNQNIDSPSNTPSFGVRRSRAFSHDVILENSSVLSQVKQNEPIRFLDEFIIKEKVNSAKRNKGFVSPGKLWPKAHKIRSITKFTSPRDYANEFSLRRQKECGEVDFITLECRKRSQEEDLIKEDRHHLSNLDFDHNNIAQKYDKSHIQSCDISFR</sequence>
<organism evidence="1 2">
    <name type="scientific">Euplotes crassus</name>
    <dbReference type="NCBI Taxonomy" id="5936"/>
    <lineage>
        <taxon>Eukaryota</taxon>
        <taxon>Sar</taxon>
        <taxon>Alveolata</taxon>
        <taxon>Ciliophora</taxon>
        <taxon>Intramacronucleata</taxon>
        <taxon>Spirotrichea</taxon>
        <taxon>Hypotrichia</taxon>
        <taxon>Euplotida</taxon>
        <taxon>Euplotidae</taxon>
        <taxon>Moneuplotes</taxon>
    </lineage>
</organism>
<evidence type="ECO:0000313" key="2">
    <source>
        <dbReference type="Proteomes" id="UP001295684"/>
    </source>
</evidence>
<dbReference type="AlphaFoldDB" id="A0AAD1XIK1"/>
<reference evidence="1" key="1">
    <citation type="submission" date="2023-07" db="EMBL/GenBank/DDBJ databases">
        <authorList>
            <consortium name="AG Swart"/>
            <person name="Singh M."/>
            <person name="Singh A."/>
            <person name="Seah K."/>
            <person name="Emmerich C."/>
        </authorList>
    </citation>
    <scope>NUCLEOTIDE SEQUENCE</scope>
    <source>
        <strain evidence="1">DP1</strain>
    </source>
</reference>
<dbReference type="Proteomes" id="UP001295684">
    <property type="component" value="Unassembled WGS sequence"/>
</dbReference>
<accession>A0AAD1XIK1</accession>
<evidence type="ECO:0000313" key="1">
    <source>
        <dbReference type="EMBL" id="CAI2373322.1"/>
    </source>
</evidence>
<dbReference type="EMBL" id="CAMPGE010014665">
    <property type="protein sequence ID" value="CAI2373322.1"/>
    <property type="molecule type" value="Genomic_DNA"/>
</dbReference>
<keyword evidence="2" id="KW-1185">Reference proteome</keyword>
<name>A0AAD1XIK1_EUPCR</name>
<proteinExistence type="predicted"/>